<evidence type="ECO:0000259" key="3">
    <source>
        <dbReference type="Pfam" id="PF00582"/>
    </source>
</evidence>
<proteinExistence type="inferred from homology"/>
<dbReference type="PANTHER" id="PTHR46268:SF6">
    <property type="entry name" value="UNIVERSAL STRESS PROTEIN UP12"/>
    <property type="match status" value="1"/>
</dbReference>
<evidence type="ECO:0000313" key="5">
    <source>
        <dbReference type="Proteomes" id="UP001139344"/>
    </source>
</evidence>
<dbReference type="InterPro" id="IPR006016">
    <property type="entry name" value="UspA"/>
</dbReference>
<feature type="domain" description="UspA" evidence="3">
    <location>
        <begin position="5"/>
        <end position="145"/>
    </location>
</feature>
<organism evidence="4 5">
    <name type="scientific">Christiangramia crocea</name>
    <dbReference type="NCBI Taxonomy" id="2904124"/>
    <lineage>
        <taxon>Bacteria</taxon>
        <taxon>Pseudomonadati</taxon>
        <taxon>Bacteroidota</taxon>
        <taxon>Flavobacteriia</taxon>
        <taxon>Flavobacteriales</taxon>
        <taxon>Flavobacteriaceae</taxon>
        <taxon>Christiangramia</taxon>
    </lineage>
</organism>
<dbReference type="InterPro" id="IPR006015">
    <property type="entry name" value="Universal_stress_UspA"/>
</dbReference>
<keyword evidence="2" id="KW-0963">Cytoplasm</keyword>
<evidence type="ECO:0000313" key="4">
    <source>
        <dbReference type="EMBL" id="MCG9972244.1"/>
    </source>
</evidence>
<dbReference type="GO" id="GO:0005737">
    <property type="term" value="C:cytoplasm"/>
    <property type="evidence" value="ECO:0007669"/>
    <property type="project" value="UniProtKB-SubCell"/>
</dbReference>
<dbReference type="PIRSF" id="PIRSF006276">
    <property type="entry name" value="UspA"/>
    <property type="match status" value="1"/>
</dbReference>
<comment type="caution">
    <text evidence="4">The sequence shown here is derived from an EMBL/GenBank/DDBJ whole genome shotgun (WGS) entry which is preliminary data.</text>
</comment>
<dbReference type="Gene3D" id="3.40.50.620">
    <property type="entry name" value="HUPs"/>
    <property type="match status" value="1"/>
</dbReference>
<sequence>MDTLKNIMVAIDFNDSIGELMVYAEGLAEKFNSKIWVLHVAEPEPDFVGYEPGPQYIRDIKAEEYREEHHNLQEVCKNFISADIESEALLIQGSTVETVLDEAKKLNIDLLIVGTHKHSFLHNLLQENVSLELIKKAEIPMLTIPIDEG</sequence>
<protein>
    <recommendedName>
        <fullName evidence="2">Universal stress protein</fullName>
    </recommendedName>
</protein>
<dbReference type="InterPro" id="IPR014729">
    <property type="entry name" value="Rossmann-like_a/b/a_fold"/>
</dbReference>
<gene>
    <name evidence="4" type="ORF">LU635_11405</name>
</gene>
<dbReference type="AlphaFoldDB" id="A0A9X1UZ17"/>
<keyword evidence="5" id="KW-1185">Reference proteome</keyword>
<accession>A0A9X1UZ17</accession>
<dbReference type="Pfam" id="PF00582">
    <property type="entry name" value="Usp"/>
    <property type="match status" value="1"/>
</dbReference>
<evidence type="ECO:0000256" key="1">
    <source>
        <dbReference type="ARBA" id="ARBA00008791"/>
    </source>
</evidence>
<comment type="similarity">
    <text evidence="1 2">Belongs to the universal stress protein A family.</text>
</comment>
<evidence type="ECO:0000256" key="2">
    <source>
        <dbReference type="PIRNR" id="PIRNR006276"/>
    </source>
</evidence>
<dbReference type="RefSeq" id="WP_240099297.1">
    <property type="nucleotide sequence ID" value="NZ_JAJSON010000024.1"/>
</dbReference>
<dbReference type="EMBL" id="JAJSON010000024">
    <property type="protein sequence ID" value="MCG9972244.1"/>
    <property type="molecule type" value="Genomic_DNA"/>
</dbReference>
<dbReference type="SUPFAM" id="SSF52402">
    <property type="entry name" value="Adenine nucleotide alpha hydrolases-like"/>
    <property type="match status" value="1"/>
</dbReference>
<reference evidence="4" key="1">
    <citation type="submission" date="2021-12" db="EMBL/GenBank/DDBJ databases">
        <title>Description of Gramella crocea sp. nov., a new bacterium isolated from activated sludge.</title>
        <authorList>
            <person name="Zhang X."/>
        </authorList>
    </citation>
    <scope>NUCLEOTIDE SEQUENCE</scope>
    <source>
        <strain evidence="4">YB25</strain>
    </source>
</reference>
<dbReference type="Proteomes" id="UP001139344">
    <property type="component" value="Unassembled WGS sequence"/>
</dbReference>
<dbReference type="PANTHER" id="PTHR46268">
    <property type="entry name" value="STRESS RESPONSE PROTEIN NHAX"/>
    <property type="match status" value="1"/>
</dbReference>
<comment type="subcellular location">
    <subcellularLocation>
        <location evidence="2">Cytoplasm</location>
    </subcellularLocation>
</comment>
<dbReference type="CDD" id="cd00293">
    <property type="entry name" value="USP-like"/>
    <property type="match status" value="1"/>
</dbReference>
<name>A0A9X1UZ17_9FLAO</name>